<comment type="catalytic activity">
    <reaction evidence="4 5">
        <text>uridine(38/39/40) in tRNA = pseudouridine(38/39/40) in tRNA</text>
        <dbReference type="Rhea" id="RHEA:22376"/>
        <dbReference type="Rhea" id="RHEA-COMP:10085"/>
        <dbReference type="Rhea" id="RHEA-COMP:10087"/>
        <dbReference type="ChEBI" id="CHEBI:65314"/>
        <dbReference type="ChEBI" id="CHEBI:65315"/>
        <dbReference type="EC" id="5.4.99.12"/>
    </reaction>
</comment>
<dbReference type="PANTHER" id="PTHR11142">
    <property type="entry name" value="PSEUDOURIDYLATE SYNTHASE"/>
    <property type="match status" value="1"/>
</dbReference>
<feature type="binding site" evidence="4">
    <location>
        <position position="109"/>
    </location>
    <ligand>
        <name>substrate</name>
    </ligand>
</feature>
<dbReference type="HAMAP" id="MF_00171">
    <property type="entry name" value="TruA"/>
    <property type="match status" value="1"/>
</dbReference>
<dbReference type="GO" id="GO:0160147">
    <property type="term" value="F:tRNA pseudouridine(38-40) synthase activity"/>
    <property type="evidence" value="ECO:0007669"/>
    <property type="project" value="UniProtKB-EC"/>
</dbReference>
<dbReference type="Proteomes" id="UP001230220">
    <property type="component" value="Unassembled WGS sequence"/>
</dbReference>
<feature type="domain" description="Pseudouridine synthase I TruA alpha/beta" evidence="6">
    <location>
        <begin position="7"/>
        <end position="103"/>
    </location>
</feature>
<dbReference type="EMBL" id="JAUSUR010000001">
    <property type="protein sequence ID" value="MDQ0360026.1"/>
    <property type="molecule type" value="Genomic_DNA"/>
</dbReference>
<comment type="caution">
    <text evidence="4">Lacks conserved residue(s) required for the propagation of feature annotation.</text>
</comment>
<feature type="active site" description="Nucleophile" evidence="4">
    <location>
        <position position="51"/>
    </location>
</feature>
<gene>
    <name evidence="4" type="primary">truA</name>
    <name evidence="7" type="ORF">J2S15_000757</name>
</gene>
<name>A0ABU0DZL9_9FIRM</name>
<keyword evidence="2 4" id="KW-0819">tRNA processing</keyword>
<keyword evidence="3 4" id="KW-0413">Isomerase</keyword>
<proteinExistence type="inferred from homology"/>
<dbReference type="CDD" id="cd02570">
    <property type="entry name" value="PseudoU_synth_EcTruA"/>
    <property type="match status" value="1"/>
</dbReference>
<dbReference type="Pfam" id="PF01416">
    <property type="entry name" value="PseudoU_synth_1"/>
    <property type="match status" value="2"/>
</dbReference>
<evidence type="ECO:0000256" key="3">
    <source>
        <dbReference type="ARBA" id="ARBA00023235"/>
    </source>
</evidence>
<evidence type="ECO:0000256" key="1">
    <source>
        <dbReference type="ARBA" id="ARBA00009375"/>
    </source>
</evidence>
<comment type="function">
    <text evidence="4">Formation of pseudouridine at positions 38, 39 and 40 in the anticodon stem and loop of transfer RNAs.</text>
</comment>
<comment type="similarity">
    <text evidence="1 4 5">Belongs to the tRNA pseudouridine synthase TruA family.</text>
</comment>
<keyword evidence="8" id="KW-1185">Reference proteome</keyword>
<dbReference type="InterPro" id="IPR020097">
    <property type="entry name" value="PsdUridine_synth_TruA_a/b_dom"/>
</dbReference>
<dbReference type="InterPro" id="IPR020094">
    <property type="entry name" value="TruA/RsuA/RluB/E/F_N"/>
</dbReference>
<dbReference type="PANTHER" id="PTHR11142:SF0">
    <property type="entry name" value="TRNA PSEUDOURIDINE SYNTHASE-LIKE 1"/>
    <property type="match status" value="1"/>
</dbReference>
<comment type="caution">
    <text evidence="7">The sequence shown here is derived from an EMBL/GenBank/DDBJ whole genome shotgun (WGS) entry which is preliminary data.</text>
</comment>
<dbReference type="NCBIfam" id="TIGR00071">
    <property type="entry name" value="hisT_truA"/>
    <property type="match status" value="1"/>
</dbReference>
<accession>A0ABU0DZL9</accession>
<protein>
    <recommendedName>
        <fullName evidence="4">tRNA pseudouridine synthase A</fullName>
        <ecNumber evidence="4">5.4.99.12</ecNumber>
    </recommendedName>
    <alternativeName>
        <fullName evidence="4">tRNA pseudouridine(38-40) synthase</fullName>
    </alternativeName>
    <alternativeName>
        <fullName evidence="4">tRNA pseudouridylate synthase I</fullName>
    </alternativeName>
    <alternativeName>
        <fullName evidence="4">tRNA-uridine isomerase I</fullName>
    </alternativeName>
</protein>
<comment type="subunit">
    <text evidence="4">Homodimer.</text>
</comment>
<organism evidence="7 8">
    <name type="scientific">Breznakia pachnodae</name>
    <dbReference type="NCBI Taxonomy" id="265178"/>
    <lineage>
        <taxon>Bacteria</taxon>
        <taxon>Bacillati</taxon>
        <taxon>Bacillota</taxon>
        <taxon>Erysipelotrichia</taxon>
        <taxon>Erysipelotrichales</taxon>
        <taxon>Erysipelotrichaceae</taxon>
        <taxon>Breznakia</taxon>
    </lineage>
</organism>
<evidence type="ECO:0000256" key="4">
    <source>
        <dbReference type="HAMAP-Rule" id="MF_00171"/>
    </source>
</evidence>
<evidence type="ECO:0000313" key="8">
    <source>
        <dbReference type="Proteomes" id="UP001230220"/>
    </source>
</evidence>
<dbReference type="EC" id="5.4.99.12" evidence="4"/>
<dbReference type="Gene3D" id="3.30.70.580">
    <property type="entry name" value="Pseudouridine synthase I, catalytic domain, N-terminal subdomain"/>
    <property type="match status" value="1"/>
</dbReference>
<dbReference type="PIRSF" id="PIRSF001430">
    <property type="entry name" value="tRNA_psdUrid_synth"/>
    <property type="match status" value="1"/>
</dbReference>
<evidence type="ECO:0000256" key="2">
    <source>
        <dbReference type="ARBA" id="ARBA00022694"/>
    </source>
</evidence>
<reference evidence="7 8" key="1">
    <citation type="submission" date="2023-07" db="EMBL/GenBank/DDBJ databases">
        <title>Genomic Encyclopedia of Type Strains, Phase IV (KMG-IV): sequencing the most valuable type-strain genomes for metagenomic binning, comparative biology and taxonomic classification.</title>
        <authorList>
            <person name="Goeker M."/>
        </authorList>
    </citation>
    <scope>NUCLEOTIDE SEQUENCE [LARGE SCALE GENOMIC DNA]</scope>
    <source>
        <strain evidence="7 8">DSM 16784</strain>
    </source>
</reference>
<dbReference type="SUPFAM" id="SSF55120">
    <property type="entry name" value="Pseudouridine synthase"/>
    <property type="match status" value="1"/>
</dbReference>
<dbReference type="InterPro" id="IPR020095">
    <property type="entry name" value="PsdUridine_synth_TruA_C"/>
</dbReference>
<evidence type="ECO:0000313" key="7">
    <source>
        <dbReference type="EMBL" id="MDQ0360026.1"/>
    </source>
</evidence>
<dbReference type="Gene3D" id="3.30.70.660">
    <property type="entry name" value="Pseudouridine synthase I, catalytic domain, C-terminal subdomain"/>
    <property type="match status" value="1"/>
</dbReference>
<dbReference type="InterPro" id="IPR020103">
    <property type="entry name" value="PsdUridine_synth_cat_dom_sf"/>
</dbReference>
<evidence type="ECO:0000259" key="6">
    <source>
        <dbReference type="Pfam" id="PF01416"/>
    </source>
</evidence>
<feature type="domain" description="Pseudouridine synthase I TruA alpha/beta" evidence="6">
    <location>
        <begin position="141"/>
        <end position="243"/>
    </location>
</feature>
<evidence type="ECO:0000256" key="5">
    <source>
        <dbReference type="RuleBase" id="RU003792"/>
    </source>
</evidence>
<dbReference type="InterPro" id="IPR001406">
    <property type="entry name" value="PsdUridine_synth_TruA"/>
</dbReference>
<sequence length="243" mass="28309">MRYKVTVAYDGSMYHGWQTQRKGNSIEEAIEAVLKVMHDYDVEIVGSGRTDSKVHAIAQVFHFDSELGMNEERMKVALNAQLDKSIRVKKVEIVSDEFHARFDAKQKRYDYYLTSDTTNPFVRNYMEVDYHCLNYDKMVEAANFFLGTHDFTSFTSSKIDQRKDKIRTITRFEILQENDVTHFIIAGDGFLRYMVRMMVQTVIMVGKGKIEVEEVKQMLDAKNKHICKYKANACGLYLVEVVY</sequence>
<dbReference type="RefSeq" id="WP_307405608.1">
    <property type="nucleotide sequence ID" value="NZ_JAUSUR010000001.1"/>
</dbReference>